<dbReference type="InterPro" id="IPR000182">
    <property type="entry name" value="GNAT_dom"/>
</dbReference>
<feature type="domain" description="N-acetyltransferase" evidence="1">
    <location>
        <begin position="5"/>
        <end position="143"/>
    </location>
</feature>
<dbReference type="Gene3D" id="3.40.630.30">
    <property type="match status" value="1"/>
</dbReference>
<dbReference type="Pfam" id="PF00583">
    <property type="entry name" value="Acetyltransf_1"/>
    <property type="match status" value="1"/>
</dbReference>
<evidence type="ECO:0000313" key="3">
    <source>
        <dbReference type="Proteomes" id="UP000465035"/>
    </source>
</evidence>
<dbReference type="Proteomes" id="UP000465035">
    <property type="component" value="Chromosome"/>
</dbReference>
<proteinExistence type="predicted"/>
<sequence length="165" mass="18744">MEVSMQIIPLECHRQSAIQLFQNLWGATNMVVSTGQYDIKDLKGFIAMKNDQIIGLLSYELKADYLEIISIDSLRPGIGIGSQLLNMVEKLAYEKQLTKLEVITTNDNLNALGFYQKRGFRLTEVIPDAVRLARKIKPEIPLKADNGIPIVDELKLVKQLMDRQR</sequence>
<dbReference type="GO" id="GO:0016747">
    <property type="term" value="F:acyltransferase activity, transferring groups other than amino-acyl groups"/>
    <property type="evidence" value="ECO:0007669"/>
    <property type="project" value="InterPro"/>
</dbReference>
<evidence type="ECO:0000259" key="1">
    <source>
        <dbReference type="PROSITE" id="PS51186"/>
    </source>
</evidence>
<dbReference type="PROSITE" id="PS51186">
    <property type="entry name" value="GNAT"/>
    <property type="match status" value="1"/>
</dbReference>
<evidence type="ECO:0000313" key="2">
    <source>
        <dbReference type="EMBL" id="QHB52121.1"/>
    </source>
</evidence>
<dbReference type="EMBL" id="CP047121">
    <property type="protein sequence ID" value="QHB52121.1"/>
    <property type="molecule type" value="Genomic_DNA"/>
</dbReference>
<name>A0A6P1EA61_LENHI</name>
<dbReference type="AlphaFoldDB" id="A0A6P1EA61"/>
<accession>A0A6P1EA61</accession>
<protein>
    <submittedName>
        <fullName evidence="2">GNAT family N-acetyltransferase</fullName>
    </submittedName>
</protein>
<dbReference type="InterPro" id="IPR016181">
    <property type="entry name" value="Acyl_CoA_acyltransferase"/>
</dbReference>
<dbReference type="SUPFAM" id="SSF55729">
    <property type="entry name" value="Acyl-CoA N-acyltransferases (Nat)"/>
    <property type="match status" value="1"/>
</dbReference>
<keyword evidence="2" id="KW-0808">Transferase</keyword>
<reference evidence="2 3" key="1">
    <citation type="submission" date="2019-12" db="EMBL/GenBank/DDBJ databases">
        <title>Lactobacillus hilgardii FLUB.</title>
        <authorList>
            <person name="Gustaw K."/>
        </authorList>
    </citation>
    <scope>NUCLEOTIDE SEQUENCE [LARGE SCALE GENOMIC DNA]</scope>
    <source>
        <strain evidence="2 3">FLUB</strain>
    </source>
</reference>
<dbReference type="CDD" id="cd04301">
    <property type="entry name" value="NAT_SF"/>
    <property type="match status" value="1"/>
</dbReference>
<organism evidence="2 3">
    <name type="scientific">Lentilactobacillus hilgardii</name>
    <name type="common">Lactobacillus hilgardii</name>
    <dbReference type="NCBI Taxonomy" id="1588"/>
    <lineage>
        <taxon>Bacteria</taxon>
        <taxon>Bacillati</taxon>
        <taxon>Bacillota</taxon>
        <taxon>Bacilli</taxon>
        <taxon>Lactobacillales</taxon>
        <taxon>Lactobacillaceae</taxon>
        <taxon>Lentilactobacillus</taxon>
    </lineage>
</organism>
<gene>
    <name evidence="2" type="ORF">GQR93_07945</name>
</gene>